<dbReference type="SUPFAM" id="SSF81321">
    <property type="entry name" value="Family A G protein-coupled receptor-like"/>
    <property type="match status" value="1"/>
</dbReference>
<dbReference type="Gene3D" id="1.20.1070.10">
    <property type="entry name" value="Rhodopsin 7-helix transmembrane proteins"/>
    <property type="match status" value="1"/>
</dbReference>
<comment type="caution">
    <text evidence="1">The sequence shown here is derived from an EMBL/GenBank/DDBJ whole genome shotgun (WGS) entry which is preliminary data.</text>
</comment>
<accession>A0A3S3NSE2</accession>
<organism evidence="1 4">
    <name type="scientific">Dinothrombium tinctorium</name>
    <dbReference type="NCBI Taxonomy" id="1965070"/>
    <lineage>
        <taxon>Eukaryota</taxon>
        <taxon>Metazoa</taxon>
        <taxon>Ecdysozoa</taxon>
        <taxon>Arthropoda</taxon>
        <taxon>Chelicerata</taxon>
        <taxon>Arachnida</taxon>
        <taxon>Acari</taxon>
        <taxon>Acariformes</taxon>
        <taxon>Trombidiformes</taxon>
        <taxon>Prostigmata</taxon>
        <taxon>Anystina</taxon>
        <taxon>Parasitengona</taxon>
        <taxon>Trombidioidea</taxon>
        <taxon>Trombidiidae</taxon>
        <taxon>Dinothrombium</taxon>
    </lineage>
</organism>
<dbReference type="EMBL" id="NCKU01003040">
    <property type="protein sequence ID" value="RWS08306.1"/>
    <property type="molecule type" value="Genomic_DNA"/>
</dbReference>
<dbReference type="EMBL" id="NCKU01002853">
    <property type="protein sequence ID" value="RWS08666.1"/>
    <property type="molecule type" value="Genomic_DNA"/>
</dbReference>
<evidence type="ECO:0008006" key="5">
    <source>
        <dbReference type="Google" id="ProtNLM"/>
    </source>
</evidence>
<dbReference type="AlphaFoldDB" id="A0A3S3NSE2"/>
<protein>
    <recommendedName>
        <fullName evidence="5">G-protein coupled receptors family 1 profile domain-containing protein</fullName>
    </recommendedName>
</protein>
<proteinExistence type="predicted"/>
<evidence type="ECO:0000313" key="3">
    <source>
        <dbReference type="EMBL" id="RWS10913.1"/>
    </source>
</evidence>
<keyword evidence="4" id="KW-1185">Reference proteome</keyword>
<evidence type="ECO:0000313" key="4">
    <source>
        <dbReference type="Proteomes" id="UP000285301"/>
    </source>
</evidence>
<reference evidence="1 4" key="1">
    <citation type="journal article" date="2018" name="Gigascience">
        <title>Genomes of trombidid mites reveal novel predicted allergens and laterally-transferred genes associated with secondary metabolism.</title>
        <authorList>
            <person name="Dong X."/>
            <person name="Chaisiri K."/>
            <person name="Xia D."/>
            <person name="Armstrong S.D."/>
            <person name="Fang Y."/>
            <person name="Donnelly M.J."/>
            <person name="Kadowaki T."/>
            <person name="McGarry J.W."/>
            <person name="Darby A.C."/>
            <person name="Makepeace B.L."/>
        </authorList>
    </citation>
    <scope>NUCLEOTIDE SEQUENCE [LARGE SCALE GENOMIC DNA]</scope>
    <source>
        <strain evidence="1">UoL-WK</strain>
    </source>
</reference>
<dbReference type="Proteomes" id="UP000285301">
    <property type="component" value="Unassembled WGS sequence"/>
</dbReference>
<evidence type="ECO:0000313" key="2">
    <source>
        <dbReference type="EMBL" id="RWS08666.1"/>
    </source>
</evidence>
<reference evidence="1" key="2">
    <citation type="submission" date="2018-11" db="EMBL/GenBank/DDBJ databases">
        <title>Trombidioid mite genomics.</title>
        <authorList>
            <person name="Dong X."/>
        </authorList>
    </citation>
    <scope>NUCLEOTIDE SEQUENCE</scope>
    <source>
        <strain evidence="1">UoL-WK</strain>
    </source>
</reference>
<gene>
    <name evidence="2" type="ORF">B4U79_00217</name>
    <name evidence="3" type="ORF">B4U79_06447</name>
    <name evidence="1" type="ORF">B4U79_14456</name>
</gene>
<name>A0A3S3NSE2_9ACAR</name>
<evidence type="ECO:0000313" key="1">
    <source>
        <dbReference type="EMBL" id="RWS08306.1"/>
    </source>
</evidence>
<dbReference type="EMBL" id="NCKU01001921">
    <property type="protein sequence ID" value="RWS10913.1"/>
    <property type="molecule type" value="Genomic_DNA"/>
</dbReference>
<sequence length="108" mass="12062">MTIVNYKTYKIAITQIFAIRTPSNAMKNKPLRNVKLNSQQTAADVISHKQMKVTLTLGIIVGCISNPSALFKVTSWLAWSSSGINPLIYAAMNYDVFFKKRMTACQTT</sequence>
<dbReference type="OrthoDB" id="5957871at2759"/>